<comment type="subcellular location">
    <subcellularLocation>
        <location evidence="1">Membrane</location>
        <topology evidence="1">Multi-pass membrane protein</topology>
    </subcellularLocation>
</comment>
<evidence type="ECO:0000313" key="7">
    <source>
        <dbReference type="EMBL" id="QQX76467.1"/>
    </source>
</evidence>
<dbReference type="RefSeq" id="WP_202336271.1">
    <property type="nucleotide sequence ID" value="NZ_CP068439.1"/>
</dbReference>
<evidence type="ECO:0000256" key="2">
    <source>
        <dbReference type="ARBA" id="ARBA00022692"/>
    </source>
</evidence>
<evidence type="ECO:0000259" key="6">
    <source>
        <dbReference type="Pfam" id="PF07291"/>
    </source>
</evidence>
<reference evidence="7 8" key="1">
    <citation type="submission" date="2021-01" db="EMBL/GenBank/DDBJ databases">
        <title>Aequorivita sp. strain KX20305, a bacterium isolated from the sediment collected at a cold seep field in South China Sea.</title>
        <authorList>
            <person name="Zhang H."/>
            <person name="Li C."/>
        </authorList>
    </citation>
    <scope>NUCLEOTIDE SEQUENCE [LARGE SCALE GENOMIC DNA]</scope>
    <source>
        <strain evidence="7 8">KX20305</strain>
    </source>
</reference>
<name>A0ABX7DRP3_9FLAO</name>
<feature type="transmembrane region" description="Helical" evidence="5">
    <location>
        <begin position="146"/>
        <end position="166"/>
    </location>
</feature>
<accession>A0ABX7DRP3</accession>
<feature type="domain" description="Methylamine utilisation protein MauE" evidence="6">
    <location>
        <begin position="11"/>
        <end position="135"/>
    </location>
</feature>
<dbReference type="InterPro" id="IPR009908">
    <property type="entry name" value="Methylamine_util_MauE"/>
</dbReference>
<feature type="transmembrane region" description="Helical" evidence="5">
    <location>
        <begin position="77"/>
        <end position="100"/>
    </location>
</feature>
<feature type="transmembrane region" description="Helical" evidence="5">
    <location>
        <begin position="120"/>
        <end position="139"/>
    </location>
</feature>
<evidence type="ECO:0000313" key="8">
    <source>
        <dbReference type="Proteomes" id="UP000629420"/>
    </source>
</evidence>
<evidence type="ECO:0000256" key="4">
    <source>
        <dbReference type="ARBA" id="ARBA00023136"/>
    </source>
</evidence>
<sequence length="505" mass="57524">MIFNKKHWELTINVISLLFIVLFVYAAISKLLDFETFTVQLAQSPVLSAYAGIIAWMVPSMEICISVLLISERTRTLALYAAFFLMIMFTAYIFIILNYSDFIPCSCGGVLENLSWTQHLIFNVVFIAMAAVAIFLCSPDPKKNKVLLLAVLAIIGIGTVTLLFVFSEKKIHRNNAFQRRYLPHPIEKIGEFSLDYDTFYLAGYADSIAYLGNFGAPLYLTTNNIITKEQKVLPLELNDESLPYKKIKIRVKPPIITLADGTVPVVLQGDMDDLTLSKTPFHSIYFTQFVTIDSIRQGIVTVDAKSANKLVGLTSKINGTDTFFKPTKLRTALSEPFADDGLLTWNEDLNYFLYTYYYKNKYEVFDQDLNFIRTGSTIDTVNKPLLHVTYSKKEDMYTLGGKSITINRLSTSANNYLFINSDRLGRFEDEGPLKSASIIDVYNIIENSYNFSFYLYHQPGTKLYDFQVYNNVLIALAKNKLFIYRLKPEYFDSSSNPTHTGQYQD</sequence>
<evidence type="ECO:0000256" key="3">
    <source>
        <dbReference type="ARBA" id="ARBA00022989"/>
    </source>
</evidence>
<feature type="transmembrane region" description="Helical" evidence="5">
    <location>
        <begin position="48"/>
        <end position="70"/>
    </location>
</feature>
<protein>
    <recommendedName>
        <fullName evidence="6">Methylamine utilisation protein MauE domain-containing protein</fullName>
    </recommendedName>
</protein>
<feature type="transmembrane region" description="Helical" evidence="5">
    <location>
        <begin position="12"/>
        <end position="28"/>
    </location>
</feature>
<dbReference type="EMBL" id="CP068439">
    <property type="protein sequence ID" value="QQX76467.1"/>
    <property type="molecule type" value="Genomic_DNA"/>
</dbReference>
<proteinExistence type="predicted"/>
<evidence type="ECO:0000256" key="1">
    <source>
        <dbReference type="ARBA" id="ARBA00004141"/>
    </source>
</evidence>
<gene>
    <name evidence="7" type="ORF">JK629_14255</name>
</gene>
<evidence type="ECO:0000256" key="5">
    <source>
        <dbReference type="SAM" id="Phobius"/>
    </source>
</evidence>
<keyword evidence="2 5" id="KW-0812">Transmembrane</keyword>
<dbReference type="Proteomes" id="UP000629420">
    <property type="component" value="Chromosome"/>
</dbReference>
<keyword evidence="4 5" id="KW-0472">Membrane</keyword>
<dbReference type="Pfam" id="PF07291">
    <property type="entry name" value="MauE"/>
    <property type="match status" value="1"/>
</dbReference>
<organism evidence="7 8">
    <name type="scientific">Aequorivita iocasae</name>
    <dbReference type="NCBI Taxonomy" id="2803865"/>
    <lineage>
        <taxon>Bacteria</taxon>
        <taxon>Pseudomonadati</taxon>
        <taxon>Bacteroidota</taxon>
        <taxon>Flavobacteriia</taxon>
        <taxon>Flavobacteriales</taxon>
        <taxon>Flavobacteriaceae</taxon>
        <taxon>Aequorivita</taxon>
    </lineage>
</organism>
<keyword evidence="8" id="KW-1185">Reference proteome</keyword>
<keyword evidence="3 5" id="KW-1133">Transmembrane helix</keyword>